<protein>
    <submittedName>
        <fullName evidence="1">Uncharacterized protein</fullName>
    </submittedName>
</protein>
<reference evidence="1" key="1">
    <citation type="submission" date="2018-11" db="EMBL/GenBank/DDBJ databases">
        <title>The sequence and de novo assembly of Larimichthys crocea genome using PacBio and Hi-C technologies.</title>
        <authorList>
            <person name="Xu P."/>
            <person name="Chen B."/>
            <person name="Zhou Z."/>
            <person name="Ke Q."/>
            <person name="Wu Y."/>
            <person name="Bai H."/>
            <person name="Pu F."/>
        </authorList>
    </citation>
    <scope>NUCLEOTIDE SEQUENCE</scope>
    <source>
        <tissue evidence="1">Muscle</tissue>
    </source>
</reference>
<evidence type="ECO:0000313" key="1">
    <source>
        <dbReference type="EMBL" id="TMS16403.1"/>
    </source>
</evidence>
<gene>
    <name evidence="1" type="ORF">E3U43_013696</name>
</gene>
<sequence>MPGKPAPIKKAPAKKAAEKAPEPAPEPEPAPVEAPPAEATPAEAAPAEAPAEAAPAAEGEAAPAAPAEETPAAEGSPAAATPAAEDGAAAPAIDAPAADAPAADAPAADAPAADAPADAAPAEAAIVEEPPKAPTPPPPAVPTSAPLEVSVEDVNESSLTIKWKEPETIGDSGLDGYTIEYCKDGTSDWVVAQEELTAANRYCIQKLTTGDLLHVRVVAVNPGGRSEPGALAEPVPIREIVARPKIRMPRALRSRCVKQVGEQVNLLIPFLGKPKPVVSWLKDGQPLDTKRINIRNKLPGPPASVKLVDTWGFNAALEWIPPKDNGNTEITGYLIQKADKKTGDWFTVLENYHRLTATISDLIMGNSYTFRVFALNKVGMSESSAVTKAVATIQKTGIDYKPPEYQDHDFSEAPKFTTMLSDRAATVGYTTKLLCSVRGSPKPKIEWLKNQMVIGDDPKFRQLSNQGICSLEIRKPCSFDGGVYTCRAKNEQGEATVSCKLEVKHLTAVCAAQRAPHVDPAKPHLKLLTSWMDVFQNETVQFICEVNGPNWTWYHNQNKLDQSNMNYEFVEDEPSLNITEITLNEQGAYACKAGLGGVSSDFSNTVNIIVYENIPTPKVTQDPSFNLMYTGETVKFTCNVDIASGWSYQWYKDGKELSETSKTISISLQPSDKSKYSCVAIRGQTITDYSEEISQNVLEIPVPSLTRKTQWLDVFPDESVQLSCGMSDSSEWIYTWRKDGQEVQANTHVSFDSNGATLSIKSASAAHEGQYTCSANLKGRSVNSIISSGIKLTVYDKKPSATLIQDPDYKTMFPGESVSFNCHINVSIGWEYLWYKDGTKLAETGNKYTIKSVGTTNQGSYQCQAKRGTDQTFSTASSQAMSLAIQNNKPKPVMTQQPDVDKVYTGEPVSFSCKVELTSGWEYSWFKDGVKQSIKSNIFTISAVSLSDSGTYDCMATRNKTMYETMHSDKRILQVSEIPVPSLTRKTQWLDVFPDESVQLSCGMSDSSEWIYTWRKDGQEVQANTHVSFDSNGATLSIKSASAAHEGQYTCSANLKGRSVNSIISSGIKLTVYDKKPSVTLIQDPDYKTMFPGESVSFNCHINVSIGWEYLWYKDGTKLAETGNKYTIKSVGTTNQGSYQCQAKRGTDQTFSTASSQAISLAIQNNKPKPVMTQQPDVDKVYNGEPVSFSCKVELTSDWEYSWFKDGVKKSIKSNIFTISAVSLSDSGTYDCMATRNKTMYETMHSDKRILQVSEIPVPSLTRKTQWLDVFPDESVQLSCGMSDSSDWIYTWHKDGQEVQANTHVSFDSNGATLSIKSASAAHAGQYTCSANLKGRSVNSIISSGLETYIVYDTKPRVTLMQNPSDNVLHTGDSVTFSCHINVSTGWEYLWYKDGIKLDESGKNHTISSVLTKDTGKYKCQTKRGRNTLTLNSEVTEAVNLNIKERPQADVSLLTGWSEVFSTDNLVLKCVVKESEEAWNYTWFKEDQPIDEPPTEKYTVTPQNNPEQSLYACQGIRNKRPFTSKPSDNYKTKNLLLKRRLLLSILGCIFFGIIAVFIGCIVLRITRKPAKDEYRPEETELFFSMSPRKDGDDTPCPLVEYITDAALNAPPKGKEPTDE</sequence>
<keyword evidence="2" id="KW-1185">Reference proteome</keyword>
<evidence type="ECO:0000313" key="2">
    <source>
        <dbReference type="Proteomes" id="UP000793456"/>
    </source>
</evidence>
<dbReference type="EMBL" id="CM011681">
    <property type="protein sequence ID" value="TMS16403.1"/>
    <property type="molecule type" value="Genomic_DNA"/>
</dbReference>
<organism evidence="1 2">
    <name type="scientific">Larimichthys crocea</name>
    <name type="common">Large yellow croaker</name>
    <name type="synonym">Pseudosciaena crocea</name>
    <dbReference type="NCBI Taxonomy" id="215358"/>
    <lineage>
        <taxon>Eukaryota</taxon>
        <taxon>Metazoa</taxon>
        <taxon>Chordata</taxon>
        <taxon>Craniata</taxon>
        <taxon>Vertebrata</taxon>
        <taxon>Euteleostomi</taxon>
        <taxon>Actinopterygii</taxon>
        <taxon>Neopterygii</taxon>
        <taxon>Teleostei</taxon>
        <taxon>Neoteleostei</taxon>
        <taxon>Acanthomorphata</taxon>
        <taxon>Eupercaria</taxon>
        <taxon>Sciaenidae</taxon>
        <taxon>Larimichthys</taxon>
    </lineage>
</organism>
<name>A0ACD3RCL8_LARCR</name>
<proteinExistence type="predicted"/>
<dbReference type="Proteomes" id="UP000793456">
    <property type="component" value="Chromosome VIII"/>
</dbReference>
<comment type="caution">
    <text evidence="1">The sequence shown here is derived from an EMBL/GenBank/DDBJ whole genome shotgun (WGS) entry which is preliminary data.</text>
</comment>
<accession>A0ACD3RCL8</accession>